<gene>
    <name evidence="4" type="ORF">DD238_001473</name>
</gene>
<dbReference type="Pfam" id="PF02826">
    <property type="entry name" value="2-Hacid_dh_C"/>
    <property type="match status" value="1"/>
</dbReference>
<dbReference type="SUPFAM" id="SSF51735">
    <property type="entry name" value="NAD(P)-binding Rossmann-fold domains"/>
    <property type="match status" value="1"/>
</dbReference>
<keyword evidence="2" id="KW-0520">NAD</keyword>
<proteinExistence type="predicted"/>
<dbReference type="AlphaFoldDB" id="A0A3M6VN19"/>
<sequence>MTSSPPPTKLQIPVVSIIPGIGEAVRKQLSSPTASSLASKLYQSSKLEILDFPLPVIDPLNVSKKQSLEELVDIASSSSSSSSLPPKWKLDLMQQQILQDAEILLMDAHLAAPLLLAPKTNLPIELQHLLKKVQWVQGTYAGVESYHQYRDAPADPGFTVSRAGGIMPKAVTQFVFGYVIAIERRLFEAQEYQKKRVFGRYELKYRSFQQVTIGILGLGEIGQEMGRIFKASGFHVVGFKRHVSDGERQALLLSADHTSTDLTEVLEQSDYVVNVLPSTDATRYLLTEHMLEHCRKRQPVFINVGRGDIISEKTIIAALDTGLLSKAVLDVFEQEPLPKESPLWTHPKVIVTPHIAGTVFPEDVADVFVRNLDRRIEGKEVLYQMDWSNGY</sequence>
<feature type="domain" description="D-isomer specific 2-hydroxyacid dehydrogenase NAD-binding" evidence="3">
    <location>
        <begin position="177"/>
        <end position="356"/>
    </location>
</feature>
<dbReference type="Gene3D" id="3.40.50.720">
    <property type="entry name" value="NAD(P)-binding Rossmann-like Domain"/>
    <property type="match status" value="2"/>
</dbReference>
<name>A0A3M6VN19_9STRA</name>
<protein>
    <recommendedName>
        <fullName evidence="3">D-isomer specific 2-hydroxyacid dehydrogenase NAD-binding domain-containing protein</fullName>
    </recommendedName>
</protein>
<dbReference type="PANTHER" id="PTHR43333">
    <property type="entry name" value="2-HACID_DH_C DOMAIN-CONTAINING PROTEIN"/>
    <property type="match status" value="1"/>
</dbReference>
<evidence type="ECO:0000313" key="4">
    <source>
        <dbReference type="EMBL" id="RMX67712.1"/>
    </source>
</evidence>
<accession>A0A3M6VN19</accession>
<dbReference type="GO" id="GO:0051287">
    <property type="term" value="F:NAD binding"/>
    <property type="evidence" value="ECO:0007669"/>
    <property type="project" value="InterPro"/>
</dbReference>
<dbReference type="FunFam" id="3.40.50.720:FF:000363">
    <property type="entry name" value="D-isomer specific 2-hydroxyacid dehydrogenase"/>
    <property type="match status" value="1"/>
</dbReference>
<dbReference type="InterPro" id="IPR036291">
    <property type="entry name" value="NAD(P)-bd_dom_sf"/>
</dbReference>
<dbReference type="EMBL" id="QLLG01000159">
    <property type="protein sequence ID" value="RMX67712.1"/>
    <property type="molecule type" value="Genomic_DNA"/>
</dbReference>
<evidence type="ECO:0000259" key="3">
    <source>
        <dbReference type="Pfam" id="PF02826"/>
    </source>
</evidence>
<dbReference type="STRING" id="542832.A0A3M6VN19"/>
<keyword evidence="1" id="KW-0560">Oxidoreductase</keyword>
<evidence type="ECO:0000256" key="2">
    <source>
        <dbReference type="ARBA" id="ARBA00023027"/>
    </source>
</evidence>
<comment type="caution">
    <text evidence="4">The sequence shown here is derived from an EMBL/GenBank/DDBJ whole genome shotgun (WGS) entry which is preliminary data.</text>
</comment>
<organism evidence="4 5">
    <name type="scientific">Peronospora effusa</name>
    <dbReference type="NCBI Taxonomy" id="542832"/>
    <lineage>
        <taxon>Eukaryota</taxon>
        <taxon>Sar</taxon>
        <taxon>Stramenopiles</taxon>
        <taxon>Oomycota</taxon>
        <taxon>Peronosporomycetes</taxon>
        <taxon>Peronosporales</taxon>
        <taxon>Peronosporaceae</taxon>
        <taxon>Peronospora</taxon>
    </lineage>
</organism>
<dbReference type="Proteomes" id="UP000282087">
    <property type="component" value="Unassembled WGS sequence"/>
</dbReference>
<dbReference type="InterPro" id="IPR006140">
    <property type="entry name" value="D-isomer_DH_NAD-bd"/>
</dbReference>
<evidence type="ECO:0000313" key="5">
    <source>
        <dbReference type="Proteomes" id="UP000282087"/>
    </source>
</evidence>
<reference evidence="4 5" key="1">
    <citation type="submission" date="2018-06" db="EMBL/GenBank/DDBJ databases">
        <title>Comparative genomics of downy mildews reveals potential adaptations to biotrophy.</title>
        <authorList>
            <person name="Fletcher K."/>
            <person name="Klosterman S.J."/>
            <person name="Derevnina L."/>
            <person name="Martin F."/>
            <person name="Koike S."/>
            <person name="Reyes Chin-Wo S."/>
            <person name="Mou B."/>
            <person name="Michelmore R."/>
        </authorList>
    </citation>
    <scope>NUCLEOTIDE SEQUENCE [LARGE SCALE GENOMIC DNA]</scope>
    <source>
        <strain evidence="4 5">R14</strain>
    </source>
</reference>
<evidence type="ECO:0000256" key="1">
    <source>
        <dbReference type="ARBA" id="ARBA00023002"/>
    </source>
</evidence>
<dbReference type="VEuPathDB" id="FungiDB:DD237_002461"/>
<dbReference type="PANTHER" id="PTHR43333:SF1">
    <property type="entry name" value="D-ISOMER SPECIFIC 2-HYDROXYACID DEHYDROGENASE NAD-BINDING DOMAIN-CONTAINING PROTEIN"/>
    <property type="match status" value="1"/>
</dbReference>
<dbReference type="CDD" id="cd05300">
    <property type="entry name" value="2-Hacid_dh_1"/>
    <property type="match status" value="1"/>
</dbReference>
<dbReference type="GO" id="GO:0016491">
    <property type="term" value="F:oxidoreductase activity"/>
    <property type="evidence" value="ECO:0007669"/>
    <property type="project" value="UniProtKB-KW"/>
</dbReference>
<keyword evidence="5" id="KW-1185">Reference proteome</keyword>